<evidence type="ECO:0000313" key="2">
    <source>
        <dbReference type="EMBL" id="ORX82163.1"/>
    </source>
</evidence>
<dbReference type="PANTHER" id="PTHR43031">
    <property type="entry name" value="FAD-DEPENDENT OXIDOREDUCTASE"/>
    <property type="match status" value="1"/>
</dbReference>
<gene>
    <name evidence="2" type="ORF">K493DRAFT_92661</name>
</gene>
<dbReference type="InterPro" id="IPR036873">
    <property type="entry name" value="Rhodanese-like_dom_sf"/>
</dbReference>
<dbReference type="STRING" id="1314790.A0A1Y1X8T9"/>
<feature type="domain" description="Rhodanese" evidence="1">
    <location>
        <begin position="58"/>
        <end position="146"/>
    </location>
</feature>
<organism evidence="2 3">
    <name type="scientific">Basidiobolus meristosporus CBS 931.73</name>
    <dbReference type="NCBI Taxonomy" id="1314790"/>
    <lineage>
        <taxon>Eukaryota</taxon>
        <taxon>Fungi</taxon>
        <taxon>Fungi incertae sedis</taxon>
        <taxon>Zoopagomycota</taxon>
        <taxon>Entomophthoromycotina</taxon>
        <taxon>Basidiobolomycetes</taxon>
        <taxon>Basidiobolales</taxon>
        <taxon>Basidiobolaceae</taxon>
        <taxon>Basidiobolus</taxon>
    </lineage>
</organism>
<keyword evidence="3" id="KW-1185">Reference proteome</keyword>
<dbReference type="CDD" id="cd00158">
    <property type="entry name" value="RHOD"/>
    <property type="match status" value="1"/>
</dbReference>
<dbReference type="OrthoDB" id="566238at2759"/>
<dbReference type="Pfam" id="PF00581">
    <property type="entry name" value="Rhodanese"/>
    <property type="match status" value="1"/>
</dbReference>
<proteinExistence type="predicted"/>
<comment type="caution">
    <text evidence="2">The sequence shown here is derived from an EMBL/GenBank/DDBJ whole genome shotgun (WGS) entry which is preliminary data.</text>
</comment>
<dbReference type="InterPro" id="IPR050229">
    <property type="entry name" value="GlpE_sulfurtransferase"/>
</dbReference>
<accession>A0A1Y1X8T9</accession>
<dbReference type="Proteomes" id="UP000193498">
    <property type="component" value="Unassembled WGS sequence"/>
</dbReference>
<dbReference type="InParanoid" id="A0A1Y1X8T9"/>
<dbReference type="PANTHER" id="PTHR43031:SF1">
    <property type="entry name" value="PYRIDINE NUCLEOTIDE-DISULPHIDE OXIDOREDUCTASE"/>
    <property type="match status" value="1"/>
</dbReference>
<dbReference type="EMBL" id="MCFE01000680">
    <property type="protein sequence ID" value="ORX82163.1"/>
    <property type="molecule type" value="Genomic_DNA"/>
</dbReference>
<sequence length="154" mass="16929">MFTLRRVLQKSTTHPSLRRTFTTGSIAVQSRFTDFVHSVRDSSHIEEISVAALNSLSKPPGFHLVDVRETSELENGIIPGAICIPRGLLEKDIEKNVPITEEVVVYCASGYRSILAAESLKRMGYKVKSLKGGFGEWKKGADAINPPLESTTKA</sequence>
<dbReference type="InterPro" id="IPR001763">
    <property type="entry name" value="Rhodanese-like_dom"/>
</dbReference>
<protein>
    <submittedName>
        <fullName evidence="2">Rhodanese-like protein</fullName>
    </submittedName>
</protein>
<reference evidence="2 3" key="1">
    <citation type="submission" date="2016-07" db="EMBL/GenBank/DDBJ databases">
        <title>Pervasive Adenine N6-methylation of Active Genes in Fungi.</title>
        <authorList>
            <consortium name="DOE Joint Genome Institute"/>
            <person name="Mondo S.J."/>
            <person name="Dannebaum R.O."/>
            <person name="Kuo R.C."/>
            <person name="Labutti K."/>
            <person name="Haridas S."/>
            <person name="Kuo A."/>
            <person name="Salamov A."/>
            <person name="Ahrendt S.R."/>
            <person name="Lipzen A."/>
            <person name="Sullivan W."/>
            <person name="Andreopoulos W.B."/>
            <person name="Clum A."/>
            <person name="Lindquist E."/>
            <person name="Daum C."/>
            <person name="Ramamoorthy G.K."/>
            <person name="Gryganskyi A."/>
            <person name="Culley D."/>
            <person name="Magnuson J.K."/>
            <person name="James T.Y."/>
            <person name="O'Malley M.A."/>
            <person name="Stajich J.E."/>
            <person name="Spatafora J.W."/>
            <person name="Visel A."/>
            <person name="Grigoriev I.V."/>
        </authorList>
    </citation>
    <scope>NUCLEOTIDE SEQUENCE [LARGE SCALE GENOMIC DNA]</scope>
    <source>
        <strain evidence="2 3">CBS 931.73</strain>
    </source>
</reference>
<dbReference type="PROSITE" id="PS50206">
    <property type="entry name" value="RHODANESE_3"/>
    <property type="match status" value="1"/>
</dbReference>
<dbReference type="SMART" id="SM00450">
    <property type="entry name" value="RHOD"/>
    <property type="match status" value="1"/>
</dbReference>
<dbReference type="Gene3D" id="3.40.250.10">
    <property type="entry name" value="Rhodanese-like domain"/>
    <property type="match status" value="1"/>
</dbReference>
<dbReference type="AlphaFoldDB" id="A0A1Y1X8T9"/>
<evidence type="ECO:0000313" key="3">
    <source>
        <dbReference type="Proteomes" id="UP000193498"/>
    </source>
</evidence>
<dbReference type="SUPFAM" id="SSF52821">
    <property type="entry name" value="Rhodanese/Cell cycle control phosphatase"/>
    <property type="match status" value="1"/>
</dbReference>
<name>A0A1Y1X8T9_9FUNG</name>
<evidence type="ECO:0000259" key="1">
    <source>
        <dbReference type="PROSITE" id="PS50206"/>
    </source>
</evidence>